<evidence type="ECO:0000256" key="6">
    <source>
        <dbReference type="ARBA" id="ARBA00022741"/>
    </source>
</evidence>
<keyword evidence="8" id="KW-0067">ATP-binding</keyword>
<keyword evidence="3" id="KW-0444">Lipid biosynthesis</keyword>
<protein>
    <recommendedName>
        <fullName evidence="2">tetraacyldisaccharide 4'-kinase</fullName>
        <ecNumber evidence="2">2.7.1.130</ecNumber>
    </recommendedName>
</protein>
<gene>
    <name evidence="10" type="ORF">Ahy_B01g052320</name>
</gene>
<dbReference type="HAMAP" id="MF_00409">
    <property type="entry name" value="LpxK"/>
    <property type="match status" value="1"/>
</dbReference>
<name>A0A445AP92_ARAHY</name>
<dbReference type="GO" id="GO:0009029">
    <property type="term" value="F:lipid-A 4'-kinase activity"/>
    <property type="evidence" value="ECO:0007669"/>
    <property type="project" value="UniProtKB-EC"/>
</dbReference>
<comment type="pathway">
    <text evidence="1">Glycolipid biosynthesis; lipid IV(A) biosynthesis; lipid IV(A) from (3R)-3-hydroxytetradecanoyl-[acyl-carrier-protein] and UDP-N-acetyl-alpha-D-glucosamine: step 6/6.</text>
</comment>
<dbReference type="STRING" id="3818.A0A445AP92"/>
<dbReference type="Proteomes" id="UP000289738">
    <property type="component" value="Chromosome B01"/>
</dbReference>
<keyword evidence="9" id="KW-0443">Lipid metabolism</keyword>
<evidence type="ECO:0000313" key="10">
    <source>
        <dbReference type="EMBL" id="RYR28204.1"/>
    </source>
</evidence>
<dbReference type="GO" id="GO:0005524">
    <property type="term" value="F:ATP binding"/>
    <property type="evidence" value="ECO:0007669"/>
    <property type="project" value="UniProtKB-KW"/>
</dbReference>
<dbReference type="SMR" id="A0A445AP92"/>
<dbReference type="GO" id="GO:0016020">
    <property type="term" value="C:membrane"/>
    <property type="evidence" value="ECO:0007669"/>
    <property type="project" value="GOC"/>
</dbReference>
<dbReference type="InterPro" id="IPR003758">
    <property type="entry name" value="LpxK"/>
</dbReference>
<keyword evidence="11" id="KW-1185">Reference proteome</keyword>
<evidence type="ECO:0000256" key="4">
    <source>
        <dbReference type="ARBA" id="ARBA00022556"/>
    </source>
</evidence>
<keyword evidence="7" id="KW-0418">Kinase</keyword>
<organism evidence="10 11">
    <name type="scientific">Arachis hypogaea</name>
    <name type="common">Peanut</name>
    <dbReference type="NCBI Taxonomy" id="3818"/>
    <lineage>
        <taxon>Eukaryota</taxon>
        <taxon>Viridiplantae</taxon>
        <taxon>Streptophyta</taxon>
        <taxon>Embryophyta</taxon>
        <taxon>Tracheophyta</taxon>
        <taxon>Spermatophyta</taxon>
        <taxon>Magnoliopsida</taxon>
        <taxon>eudicotyledons</taxon>
        <taxon>Gunneridae</taxon>
        <taxon>Pentapetalae</taxon>
        <taxon>rosids</taxon>
        <taxon>fabids</taxon>
        <taxon>Fabales</taxon>
        <taxon>Fabaceae</taxon>
        <taxon>Papilionoideae</taxon>
        <taxon>50 kb inversion clade</taxon>
        <taxon>dalbergioids sensu lato</taxon>
        <taxon>Dalbergieae</taxon>
        <taxon>Pterocarpus clade</taxon>
        <taxon>Arachis</taxon>
    </lineage>
</organism>
<sequence>MEKVRRAVNEIAYARNPRKLCRLHRSLIPLLSIASSLYKLALSLRHSLYRHGFFPVHRLPVAVVSVGNLSWGGNGKTPMVEFIARWLCHFGISPLILSRGYAGGDEVNMLRRHLLWTPTKFGVGANRAAVASQFIQRYGYVDTRESSWYRKQQLGHELNVSVDSENIGAVVLDDAMQHWSLWRDLDIVMVNGLTLWGNLQLLPLGPLREPLTALKRADAVVIHHADLVSENILKDIESTIRGIKESIPLFFSKMDPTYLFEVGNTNANIPLTALHKATILCVSAIGSAESFVKKIQKMGACYVDRVDFSDHHAFHVKDIELIRAKLKELEGKFGSKPIVVITEKDYDRDPEILKQLYPFKTFVVCSTLMVMSYKGSTEDSFKNFLKDHLRLKFPAEN</sequence>
<dbReference type="GO" id="GO:0009245">
    <property type="term" value="P:lipid A biosynthetic process"/>
    <property type="evidence" value="ECO:0007669"/>
    <property type="project" value="UniProtKB-KW"/>
</dbReference>
<dbReference type="EMBL" id="SDMP01000011">
    <property type="protein sequence ID" value="RYR28204.1"/>
    <property type="molecule type" value="Genomic_DNA"/>
</dbReference>
<keyword evidence="5" id="KW-0808">Transferase</keyword>
<dbReference type="NCBIfam" id="TIGR00682">
    <property type="entry name" value="lpxK"/>
    <property type="match status" value="1"/>
</dbReference>
<reference evidence="10 11" key="1">
    <citation type="submission" date="2019-01" db="EMBL/GenBank/DDBJ databases">
        <title>Sequencing of cultivated peanut Arachis hypogaea provides insights into genome evolution and oil improvement.</title>
        <authorList>
            <person name="Chen X."/>
        </authorList>
    </citation>
    <scope>NUCLEOTIDE SEQUENCE [LARGE SCALE GENOMIC DNA]</scope>
    <source>
        <strain evidence="11">cv. Fuhuasheng</strain>
        <tissue evidence="10">Leaves</tissue>
    </source>
</reference>
<accession>A0A445AP92</accession>
<evidence type="ECO:0000256" key="3">
    <source>
        <dbReference type="ARBA" id="ARBA00022516"/>
    </source>
</evidence>
<dbReference type="OrthoDB" id="10266567at2759"/>
<dbReference type="PANTHER" id="PTHR42724">
    <property type="entry name" value="TETRAACYLDISACCHARIDE 4'-KINASE"/>
    <property type="match status" value="1"/>
</dbReference>
<evidence type="ECO:0000313" key="11">
    <source>
        <dbReference type="Proteomes" id="UP000289738"/>
    </source>
</evidence>
<evidence type="ECO:0000256" key="8">
    <source>
        <dbReference type="ARBA" id="ARBA00022840"/>
    </source>
</evidence>
<dbReference type="Gramene" id="arahy.Tifrunner.gnm2.ann2.Ah11g090000.1">
    <property type="protein sequence ID" value="arahy.Tifrunner.gnm2.ann2.Ah11g090000.1-CDS"/>
    <property type="gene ID" value="arahy.Tifrunner.gnm2.ann2.Ah11g090000"/>
</dbReference>
<evidence type="ECO:0000256" key="7">
    <source>
        <dbReference type="ARBA" id="ARBA00022777"/>
    </source>
</evidence>
<evidence type="ECO:0000256" key="2">
    <source>
        <dbReference type="ARBA" id="ARBA00012071"/>
    </source>
</evidence>
<keyword evidence="6" id="KW-0547">Nucleotide-binding</keyword>
<proteinExistence type="inferred from homology"/>
<keyword evidence="4" id="KW-0441">Lipid A biosynthesis</keyword>
<dbReference type="AlphaFoldDB" id="A0A445AP92"/>
<evidence type="ECO:0000256" key="9">
    <source>
        <dbReference type="ARBA" id="ARBA00023098"/>
    </source>
</evidence>
<dbReference type="UniPathway" id="UPA00359">
    <property type="reaction ID" value="UER00482"/>
</dbReference>
<dbReference type="EC" id="2.7.1.130" evidence="2"/>
<evidence type="ECO:0000256" key="5">
    <source>
        <dbReference type="ARBA" id="ARBA00022679"/>
    </source>
</evidence>
<evidence type="ECO:0000256" key="1">
    <source>
        <dbReference type="ARBA" id="ARBA00004870"/>
    </source>
</evidence>
<dbReference type="PANTHER" id="PTHR42724:SF1">
    <property type="entry name" value="TETRAACYLDISACCHARIDE 4'-KINASE, MITOCHONDRIAL-RELATED"/>
    <property type="match status" value="1"/>
</dbReference>
<dbReference type="Pfam" id="PF02606">
    <property type="entry name" value="LpxK"/>
    <property type="match status" value="1"/>
</dbReference>
<comment type="caution">
    <text evidence="10">The sequence shown here is derived from an EMBL/GenBank/DDBJ whole genome shotgun (WGS) entry which is preliminary data.</text>
</comment>